<comment type="caution">
    <text evidence="3">The sequence shown here is derived from an EMBL/GenBank/DDBJ whole genome shotgun (WGS) entry which is preliminary data.</text>
</comment>
<accession>A0A9P7FIM0</accession>
<evidence type="ECO:0000313" key="3">
    <source>
        <dbReference type="EMBL" id="KAG2117140.1"/>
    </source>
</evidence>
<feature type="domain" description="Cell wall alpha-1,3-glucan synthase Mok11-14/Ags1-like transmembrane" evidence="2">
    <location>
        <begin position="1"/>
        <end position="72"/>
    </location>
</feature>
<feature type="transmembrane region" description="Helical" evidence="1">
    <location>
        <begin position="47"/>
        <end position="65"/>
    </location>
</feature>
<dbReference type="GeneID" id="64691371"/>
<protein>
    <recommendedName>
        <fullName evidence="2">Cell wall alpha-1,3-glucan synthase Mok11-14/Ags1-like transmembrane domain-containing protein</fullName>
    </recommendedName>
</protein>
<evidence type="ECO:0000313" key="4">
    <source>
        <dbReference type="Proteomes" id="UP000823399"/>
    </source>
</evidence>
<proteinExistence type="predicted"/>
<dbReference type="Proteomes" id="UP000823399">
    <property type="component" value="Unassembled WGS sequence"/>
</dbReference>
<dbReference type="Pfam" id="PF26127">
    <property type="entry name" value="12TM_Mok13"/>
    <property type="match status" value="1"/>
</dbReference>
<feature type="transmembrane region" description="Helical" evidence="1">
    <location>
        <begin position="7"/>
        <end position="27"/>
    </location>
</feature>
<dbReference type="GO" id="GO:0070600">
    <property type="term" value="P:fungal-type cell wall (1-&gt;3)-alpha-glucan biosynthetic process"/>
    <property type="evidence" value="ECO:0007669"/>
    <property type="project" value="TreeGrafter"/>
</dbReference>
<organism evidence="3 4">
    <name type="scientific">Suillus discolor</name>
    <dbReference type="NCBI Taxonomy" id="1912936"/>
    <lineage>
        <taxon>Eukaryota</taxon>
        <taxon>Fungi</taxon>
        <taxon>Dikarya</taxon>
        <taxon>Basidiomycota</taxon>
        <taxon>Agaricomycotina</taxon>
        <taxon>Agaricomycetes</taxon>
        <taxon>Agaricomycetidae</taxon>
        <taxon>Boletales</taxon>
        <taxon>Suillineae</taxon>
        <taxon>Suillaceae</taxon>
        <taxon>Suillus</taxon>
    </lineage>
</organism>
<dbReference type="PANTHER" id="PTHR47182:SF2">
    <property type="entry name" value="CELL WALL ALPHA-1,3-GLUCAN SYNTHASE AGS1"/>
    <property type="match status" value="1"/>
</dbReference>
<dbReference type="PANTHER" id="PTHR47182">
    <property type="entry name" value="CELL WALL ALPHA-1,3-GLUCAN SYNTHASE AGS1-RELATED"/>
    <property type="match status" value="1"/>
</dbReference>
<dbReference type="GO" id="GO:0009277">
    <property type="term" value="C:fungal-type cell wall"/>
    <property type="evidence" value="ECO:0007669"/>
    <property type="project" value="TreeGrafter"/>
</dbReference>
<dbReference type="EMBL" id="JABBWM010000005">
    <property type="protein sequence ID" value="KAG2117140.1"/>
    <property type="molecule type" value="Genomic_DNA"/>
</dbReference>
<dbReference type="AlphaFoldDB" id="A0A9P7FIM0"/>
<gene>
    <name evidence="3" type="ORF">F5147DRAFT_302223</name>
</gene>
<name>A0A9P7FIM0_9AGAM</name>
<keyword evidence="1" id="KW-1133">Transmembrane helix</keyword>
<evidence type="ECO:0000256" key="1">
    <source>
        <dbReference type="SAM" id="Phobius"/>
    </source>
</evidence>
<evidence type="ECO:0000259" key="2">
    <source>
        <dbReference type="Pfam" id="PF26127"/>
    </source>
</evidence>
<dbReference type="InterPro" id="IPR058654">
    <property type="entry name" value="Mok11-14/Ags1-like_TM"/>
</dbReference>
<keyword evidence="4" id="KW-1185">Reference proteome</keyword>
<keyword evidence="1" id="KW-0472">Membrane</keyword>
<sequence>MFRLKPSVYVLSAPWLFYDMAFFLIGIPSLSPKLREIHAIFSDTATWSYAVASAVAFIFFALNFGEEAIVELRQPKITSLTPVLV</sequence>
<dbReference type="GO" id="GO:0047657">
    <property type="term" value="F:alpha-1,3-glucan synthase activity"/>
    <property type="evidence" value="ECO:0007669"/>
    <property type="project" value="TreeGrafter"/>
</dbReference>
<reference evidence="3" key="1">
    <citation type="journal article" date="2020" name="New Phytol.">
        <title>Comparative genomics reveals dynamic genome evolution in host specialist ectomycorrhizal fungi.</title>
        <authorList>
            <person name="Lofgren L.A."/>
            <person name="Nguyen N.H."/>
            <person name="Vilgalys R."/>
            <person name="Ruytinx J."/>
            <person name="Liao H.L."/>
            <person name="Branco S."/>
            <person name="Kuo A."/>
            <person name="LaButti K."/>
            <person name="Lipzen A."/>
            <person name="Andreopoulos W."/>
            <person name="Pangilinan J."/>
            <person name="Riley R."/>
            <person name="Hundley H."/>
            <person name="Na H."/>
            <person name="Barry K."/>
            <person name="Grigoriev I.V."/>
            <person name="Stajich J.E."/>
            <person name="Kennedy P.G."/>
        </authorList>
    </citation>
    <scope>NUCLEOTIDE SEQUENCE</scope>
    <source>
        <strain evidence="3">FC423</strain>
    </source>
</reference>
<dbReference type="RefSeq" id="XP_041298029.1">
    <property type="nucleotide sequence ID" value="XM_041429112.1"/>
</dbReference>
<dbReference type="InterPro" id="IPR058655">
    <property type="entry name" value="Mok11-14/Ags1-like"/>
</dbReference>
<keyword evidence="1" id="KW-0812">Transmembrane</keyword>